<feature type="transmembrane region" description="Helical" evidence="2">
    <location>
        <begin position="374"/>
        <end position="393"/>
    </location>
</feature>
<feature type="transmembrane region" description="Helical" evidence="2">
    <location>
        <begin position="131"/>
        <end position="150"/>
    </location>
</feature>
<feature type="transmembrane region" description="Helical" evidence="2">
    <location>
        <begin position="573"/>
        <end position="590"/>
    </location>
</feature>
<feature type="transmembrane region" description="Helical" evidence="2">
    <location>
        <begin position="547"/>
        <end position="567"/>
    </location>
</feature>
<gene>
    <name evidence="3" type="ORF">RM540_14625</name>
</gene>
<feature type="transmembrane region" description="Helical" evidence="2">
    <location>
        <begin position="99"/>
        <end position="119"/>
    </location>
</feature>
<feature type="transmembrane region" description="Helical" evidence="2">
    <location>
        <begin position="183"/>
        <end position="201"/>
    </location>
</feature>
<name>A0ABU3BUT0_9BACT</name>
<feature type="transmembrane region" description="Helical" evidence="2">
    <location>
        <begin position="493"/>
        <end position="511"/>
    </location>
</feature>
<keyword evidence="2" id="KW-1133">Transmembrane helix</keyword>
<proteinExistence type="predicted"/>
<feature type="transmembrane region" description="Helical" evidence="2">
    <location>
        <begin position="266"/>
        <end position="289"/>
    </location>
</feature>
<sequence>MPPTDPPRPPATGADGADGPRSADARIAALEERVADLEARLAQARVRPARTLGERVERARPPWMRWSEVRSEDVLGKAGIALLLIGVLFLLQYALDLDLLTPAVRVGGAGALGAALLALGLRLSRRGRPTLGRLLEGGGVATLYGTLWAASQLYGLIPLGAAFAGLAGVAALALVLAERERDAALSVVATLGGLLTPLLLYRGAGPVVPLAAYGALLVGAAGAVYARRGWPALAGAAALGGWGVALVAWDVGVRPEAAAAGGAERLAFTALVGAVAGVTGALPVWRALYRPAPDVPVASRRWPRLLRPEGLAVLAAPLLTLGFLDAAWSWPPAFAAALAAGGAAGYGLGVRRLLAPAPPALGASTPPVSAEARALLLGPFALAAGALAAWGAGRLLGSSDVRTLGAAVAAAAAVAALGRHEGRRDLARLGDLAALGGGLWLAAWLALSLGWPWDAVAPLRPGRFAELTTAALLGGAALALVGFRAGRGSATRAVYVTAAHLVALAWLRLALRPLGDGAALVSLGWGLYAIALLVVGLRLRDGLLRPLGLYTVLATAAKVLLFDLDAIAVPWRIALFLGLGALLLVVSYFAPHLLRLGDDDAGDDEPPPPTPPPPPPSGDGAAREVVLEATGA</sequence>
<feature type="compositionally biased region" description="Pro residues" evidence="1">
    <location>
        <begin position="1"/>
        <end position="10"/>
    </location>
</feature>
<feature type="transmembrane region" description="Helical" evidence="2">
    <location>
        <begin position="467"/>
        <end position="486"/>
    </location>
</feature>
<evidence type="ECO:0000313" key="3">
    <source>
        <dbReference type="EMBL" id="MDT0632990.1"/>
    </source>
</evidence>
<keyword evidence="2" id="KW-0472">Membrane</keyword>
<feature type="transmembrane region" description="Helical" evidence="2">
    <location>
        <begin position="74"/>
        <end position="93"/>
    </location>
</feature>
<feature type="transmembrane region" description="Helical" evidence="2">
    <location>
        <begin position="156"/>
        <end position="176"/>
    </location>
</feature>
<dbReference type="EMBL" id="JAVRHT010000045">
    <property type="protein sequence ID" value="MDT0632990.1"/>
    <property type="molecule type" value="Genomic_DNA"/>
</dbReference>
<feature type="transmembrane region" description="Helical" evidence="2">
    <location>
        <begin position="517"/>
        <end position="535"/>
    </location>
</feature>
<dbReference type="Proteomes" id="UP001267426">
    <property type="component" value="Unassembled WGS sequence"/>
</dbReference>
<feature type="region of interest" description="Disordered" evidence="1">
    <location>
        <begin position="1"/>
        <end position="22"/>
    </location>
</feature>
<dbReference type="Pfam" id="PF10101">
    <property type="entry name" value="DUF2339"/>
    <property type="match status" value="1"/>
</dbReference>
<dbReference type="InterPro" id="IPR019286">
    <property type="entry name" value="DUF2339_TM"/>
</dbReference>
<evidence type="ECO:0000256" key="2">
    <source>
        <dbReference type="SAM" id="Phobius"/>
    </source>
</evidence>
<evidence type="ECO:0000256" key="1">
    <source>
        <dbReference type="SAM" id="MobiDB-lite"/>
    </source>
</evidence>
<reference evidence="3 4" key="1">
    <citation type="submission" date="2023-09" db="EMBL/GenBank/DDBJ databases">
        <authorList>
            <person name="Rey-Velasco X."/>
        </authorList>
    </citation>
    <scope>NUCLEOTIDE SEQUENCE [LARGE SCALE GENOMIC DNA]</scope>
    <source>
        <strain evidence="3 4">F394</strain>
    </source>
</reference>
<dbReference type="RefSeq" id="WP_311665434.1">
    <property type="nucleotide sequence ID" value="NZ_JAVRHT010000045.1"/>
</dbReference>
<feature type="transmembrane region" description="Helical" evidence="2">
    <location>
        <begin position="334"/>
        <end position="354"/>
    </location>
</feature>
<feature type="compositionally biased region" description="Low complexity" evidence="1">
    <location>
        <begin position="11"/>
        <end position="20"/>
    </location>
</feature>
<feature type="compositionally biased region" description="Pro residues" evidence="1">
    <location>
        <begin position="607"/>
        <end position="617"/>
    </location>
</feature>
<comment type="caution">
    <text evidence="3">The sequence shown here is derived from an EMBL/GenBank/DDBJ whole genome shotgun (WGS) entry which is preliminary data.</text>
</comment>
<feature type="transmembrane region" description="Helical" evidence="2">
    <location>
        <begin position="429"/>
        <end position="447"/>
    </location>
</feature>
<evidence type="ECO:0000313" key="4">
    <source>
        <dbReference type="Proteomes" id="UP001267426"/>
    </source>
</evidence>
<feature type="transmembrane region" description="Helical" evidence="2">
    <location>
        <begin position="310"/>
        <end position="328"/>
    </location>
</feature>
<keyword evidence="2" id="KW-0812">Transmembrane</keyword>
<feature type="region of interest" description="Disordered" evidence="1">
    <location>
        <begin position="599"/>
        <end position="622"/>
    </location>
</feature>
<feature type="transmembrane region" description="Helical" evidence="2">
    <location>
        <begin position="399"/>
        <end position="417"/>
    </location>
</feature>
<dbReference type="PANTHER" id="PTHR38434">
    <property type="entry name" value="BLL2549 PROTEIN"/>
    <property type="match status" value="1"/>
</dbReference>
<feature type="transmembrane region" description="Helical" evidence="2">
    <location>
        <begin position="233"/>
        <end position="251"/>
    </location>
</feature>
<dbReference type="PANTHER" id="PTHR38434:SF1">
    <property type="entry name" value="BLL2549 PROTEIN"/>
    <property type="match status" value="1"/>
</dbReference>
<protein>
    <submittedName>
        <fullName evidence="3">DUF2339 domain-containing protein</fullName>
    </submittedName>
</protein>
<organism evidence="3 4">
    <name type="scientific">Rubrivirga litoralis</name>
    <dbReference type="NCBI Taxonomy" id="3075598"/>
    <lineage>
        <taxon>Bacteria</taxon>
        <taxon>Pseudomonadati</taxon>
        <taxon>Rhodothermota</taxon>
        <taxon>Rhodothermia</taxon>
        <taxon>Rhodothermales</taxon>
        <taxon>Rubricoccaceae</taxon>
        <taxon>Rubrivirga</taxon>
    </lineage>
</organism>
<keyword evidence="4" id="KW-1185">Reference proteome</keyword>
<accession>A0ABU3BUT0</accession>
<feature type="transmembrane region" description="Helical" evidence="2">
    <location>
        <begin position="207"/>
        <end position="226"/>
    </location>
</feature>